<feature type="compositionally biased region" description="Polar residues" evidence="1">
    <location>
        <begin position="169"/>
        <end position="189"/>
    </location>
</feature>
<accession>A0A6A2XA97</accession>
<comment type="caution">
    <text evidence="2">The sequence shown here is derived from an EMBL/GenBank/DDBJ whole genome shotgun (WGS) entry which is preliminary data.</text>
</comment>
<evidence type="ECO:0000313" key="2">
    <source>
        <dbReference type="EMBL" id="KAE8672403.1"/>
    </source>
</evidence>
<dbReference type="EMBL" id="VEPZ02001445">
    <property type="protein sequence ID" value="KAE8672403.1"/>
    <property type="molecule type" value="Genomic_DNA"/>
</dbReference>
<sequence>MVGSENISCTTEIRTTKPLGNNGELQQGYTAGFSALHIPTYKPFHQTVYRPSAFHVSNGELHNNLMFSQLDMSGSSTEGIIDASSLLSSPPIIANVSKDSMSTDFRGKQQEYSGFSIGLPLDMQGNGGVVESEQGTTKNSDSILDYNHLPMCFPFSLPPNVTDPLDSPQCLSETSTTCSTDNATLESTA</sequence>
<name>A0A6A2XA97_HIBSY</name>
<protein>
    <submittedName>
        <fullName evidence="2">Uncharacterized protein</fullName>
    </submittedName>
</protein>
<feature type="region of interest" description="Disordered" evidence="1">
    <location>
        <begin position="165"/>
        <end position="189"/>
    </location>
</feature>
<organism evidence="2 4">
    <name type="scientific">Hibiscus syriacus</name>
    <name type="common">Rose of Sharon</name>
    <dbReference type="NCBI Taxonomy" id="106335"/>
    <lineage>
        <taxon>Eukaryota</taxon>
        <taxon>Viridiplantae</taxon>
        <taxon>Streptophyta</taxon>
        <taxon>Embryophyta</taxon>
        <taxon>Tracheophyta</taxon>
        <taxon>Spermatophyta</taxon>
        <taxon>Magnoliopsida</taxon>
        <taxon>eudicotyledons</taxon>
        <taxon>Gunneridae</taxon>
        <taxon>Pentapetalae</taxon>
        <taxon>rosids</taxon>
        <taxon>malvids</taxon>
        <taxon>Malvales</taxon>
        <taxon>Malvaceae</taxon>
        <taxon>Malvoideae</taxon>
        <taxon>Hibiscus</taxon>
    </lineage>
</organism>
<dbReference type="AlphaFoldDB" id="A0A6A2XA97"/>
<proteinExistence type="predicted"/>
<reference evidence="2 4" key="1">
    <citation type="submission" date="2019-09" db="EMBL/GenBank/DDBJ databases">
        <title>Draft genome information of white flower Hibiscus syriacus.</title>
        <authorList>
            <person name="Kim Y.-M."/>
        </authorList>
    </citation>
    <scope>NUCLEOTIDE SEQUENCE [LARGE SCALE GENOMIC DNA]</scope>
    <source>
        <strain evidence="4">cv. Baekdansim</strain>
        <strain evidence="2">YM2019G1</strain>
        <tissue evidence="2">Leaf</tissue>
    </source>
</reference>
<evidence type="ECO:0000256" key="1">
    <source>
        <dbReference type="SAM" id="MobiDB-lite"/>
    </source>
</evidence>
<dbReference type="Proteomes" id="UP000436088">
    <property type="component" value="Unassembled WGS sequence"/>
</dbReference>
<dbReference type="EMBL" id="VEPZ02001444">
    <property type="protein sequence ID" value="KAE8672517.1"/>
    <property type="molecule type" value="Genomic_DNA"/>
</dbReference>
<gene>
    <name evidence="3" type="ORF">F3Y22_tig00111840pilonHSYRG00045</name>
    <name evidence="2" type="ORF">F3Y22_tig00111841pilonHSYRG00005</name>
</gene>
<keyword evidence="4" id="KW-1185">Reference proteome</keyword>
<evidence type="ECO:0000313" key="3">
    <source>
        <dbReference type="EMBL" id="KAE8672517.1"/>
    </source>
</evidence>
<evidence type="ECO:0000313" key="4">
    <source>
        <dbReference type="Proteomes" id="UP000436088"/>
    </source>
</evidence>